<dbReference type="AlphaFoldDB" id="A0A3N0Z4D8"/>
<gene>
    <name evidence="1" type="ORF">DPX16_20470</name>
</gene>
<dbReference type="Proteomes" id="UP000281406">
    <property type="component" value="Unassembled WGS sequence"/>
</dbReference>
<proteinExistence type="predicted"/>
<reference evidence="1 2" key="1">
    <citation type="submission" date="2018-10" db="EMBL/GenBank/DDBJ databases">
        <title>Genome assembly for a Yunnan-Guizhou Plateau 3E fish, Anabarilius grahami (Regan), and its evolutionary and genetic applications.</title>
        <authorList>
            <person name="Jiang W."/>
        </authorList>
    </citation>
    <scope>NUCLEOTIDE SEQUENCE [LARGE SCALE GENOMIC DNA]</scope>
    <source>
        <strain evidence="1">AG-KIZ</strain>
        <tissue evidence="1">Muscle</tissue>
    </source>
</reference>
<comment type="caution">
    <text evidence="1">The sequence shown here is derived from an EMBL/GenBank/DDBJ whole genome shotgun (WGS) entry which is preliminary data.</text>
</comment>
<dbReference type="EMBL" id="RJVU01011283">
    <property type="protein sequence ID" value="ROL53360.1"/>
    <property type="molecule type" value="Genomic_DNA"/>
</dbReference>
<accession>A0A3N0Z4D8</accession>
<sequence>MCSWYSGKAHLQRADIHLQPHADEEATIIHTPLSVYTSHIQLQDKPSGLPQNHDWSPTLLYFIAQHSKLANKHISQDTAVNSTHDVPTQTYYPLGRRQSGAQQKADNENGIMEKATTIMDCNRSEHPVQDCESSRPNHTLAPHCNSLTGMVTQRETREYV</sequence>
<evidence type="ECO:0000313" key="2">
    <source>
        <dbReference type="Proteomes" id="UP000281406"/>
    </source>
</evidence>
<keyword evidence="2" id="KW-1185">Reference proteome</keyword>
<evidence type="ECO:0000313" key="1">
    <source>
        <dbReference type="EMBL" id="ROL53360.1"/>
    </source>
</evidence>
<protein>
    <submittedName>
        <fullName evidence="1">Uncharacterized protein</fullName>
    </submittedName>
</protein>
<organism evidence="1 2">
    <name type="scientific">Anabarilius grahami</name>
    <name type="common">Kanglang fish</name>
    <name type="synonym">Barilius grahami</name>
    <dbReference type="NCBI Taxonomy" id="495550"/>
    <lineage>
        <taxon>Eukaryota</taxon>
        <taxon>Metazoa</taxon>
        <taxon>Chordata</taxon>
        <taxon>Craniata</taxon>
        <taxon>Vertebrata</taxon>
        <taxon>Euteleostomi</taxon>
        <taxon>Actinopterygii</taxon>
        <taxon>Neopterygii</taxon>
        <taxon>Teleostei</taxon>
        <taxon>Ostariophysi</taxon>
        <taxon>Cypriniformes</taxon>
        <taxon>Xenocyprididae</taxon>
        <taxon>Xenocypridinae</taxon>
        <taxon>Xenocypridinae incertae sedis</taxon>
        <taxon>Anabarilius</taxon>
    </lineage>
</organism>
<name>A0A3N0Z4D8_ANAGA</name>